<dbReference type="InterPro" id="IPR050092">
    <property type="entry name" value="RNase_H"/>
</dbReference>
<evidence type="ECO:0000256" key="2">
    <source>
        <dbReference type="ARBA" id="ARBA00005300"/>
    </source>
</evidence>
<evidence type="ECO:0000256" key="3">
    <source>
        <dbReference type="ARBA" id="ARBA00012180"/>
    </source>
</evidence>
<dbReference type="InterPro" id="IPR011320">
    <property type="entry name" value="RNase_H1_N"/>
</dbReference>
<feature type="domain" description="RNase H type-1" evidence="9">
    <location>
        <begin position="58"/>
        <end position="227"/>
    </location>
</feature>
<dbReference type="Pfam" id="PF01693">
    <property type="entry name" value="Cauli_VI"/>
    <property type="match status" value="1"/>
</dbReference>
<dbReference type="AlphaFoldDB" id="A0A9W7DJZ8"/>
<accession>A0A9W7DJZ8</accession>
<organism evidence="10 11">
    <name type="scientific">Ambrosiozyma monospora</name>
    <name type="common">Yeast</name>
    <name type="synonym">Endomycopsis monosporus</name>
    <dbReference type="NCBI Taxonomy" id="43982"/>
    <lineage>
        <taxon>Eukaryota</taxon>
        <taxon>Fungi</taxon>
        <taxon>Dikarya</taxon>
        <taxon>Ascomycota</taxon>
        <taxon>Saccharomycotina</taxon>
        <taxon>Pichiomycetes</taxon>
        <taxon>Pichiales</taxon>
        <taxon>Pichiaceae</taxon>
        <taxon>Ambrosiozyma</taxon>
    </lineage>
</organism>
<evidence type="ECO:0000256" key="7">
    <source>
        <dbReference type="ARBA" id="ARBA00022801"/>
    </source>
</evidence>
<protein>
    <recommendedName>
        <fullName evidence="3">ribonuclease H</fullName>
        <ecNumber evidence="3">3.1.26.4</ecNumber>
    </recommendedName>
</protein>
<sequence>MVYAVTNGRITGIFDDQPSLYRSVNEYPNSAYRSFNNYRDAKQYLVKNNIPTRQKRNLPTIYKIYTDGVCENNHIKGNLDRIAGYGVFFGDDDSRNRTGYIEGEKRTNNLAELTAIDVALGIIKEELNQLDGSKLPSMQYEIDLESEYAIDCITKWSQGWSKNGWVTTKGYDVQNQEVIKSILEQLKFINGVYTFYGWDKLKFDKATGEVGINGNKKAEALAKKGMKEQKRKLKAIANGNGNGNGNGSGNSSGSKKSNQNPRQRKRQKQKRLVESQQQQKNKESICTFKNFVYLAIFLIVIRIGFDVVKVSSNSDNNSGAGNTK</sequence>
<dbReference type="InterPro" id="IPR036397">
    <property type="entry name" value="RNaseH_sf"/>
</dbReference>
<dbReference type="InterPro" id="IPR009027">
    <property type="entry name" value="Ribosomal_bL9/RNase_H1_N"/>
</dbReference>
<feature type="compositionally biased region" description="Low complexity" evidence="8">
    <location>
        <begin position="251"/>
        <end position="261"/>
    </location>
</feature>
<dbReference type="Proteomes" id="UP001165063">
    <property type="component" value="Unassembled WGS sequence"/>
</dbReference>
<evidence type="ECO:0000256" key="6">
    <source>
        <dbReference type="ARBA" id="ARBA00022759"/>
    </source>
</evidence>
<dbReference type="GO" id="GO:0003676">
    <property type="term" value="F:nucleic acid binding"/>
    <property type="evidence" value="ECO:0007669"/>
    <property type="project" value="InterPro"/>
</dbReference>
<name>A0A9W7DJZ8_AMBMO</name>
<comment type="similarity">
    <text evidence="2">Belongs to the RNase H family.</text>
</comment>
<keyword evidence="4" id="KW-0540">Nuclease</keyword>
<evidence type="ECO:0000256" key="8">
    <source>
        <dbReference type="SAM" id="MobiDB-lite"/>
    </source>
</evidence>
<dbReference type="GO" id="GO:0004523">
    <property type="term" value="F:RNA-DNA hybrid ribonuclease activity"/>
    <property type="evidence" value="ECO:0007669"/>
    <property type="project" value="UniProtKB-EC"/>
</dbReference>
<keyword evidence="7" id="KW-0378">Hydrolase</keyword>
<gene>
    <name evidence="10" type="ORF">Amon01_000405200</name>
</gene>
<dbReference type="CDD" id="cd09280">
    <property type="entry name" value="RNase_HI_eukaryote_like"/>
    <property type="match status" value="1"/>
</dbReference>
<evidence type="ECO:0000313" key="11">
    <source>
        <dbReference type="Proteomes" id="UP001165063"/>
    </source>
</evidence>
<evidence type="ECO:0000256" key="4">
    <source>
        <dbReference type="ARBA" id="ARBA00022722"/>
    </source>
</evidence>
<reference evidence="10" key="1">
    <citation type="submission" date="2023-04" db="EMBL/GenBank/DDBJ databases">
        <title>Ambrosiozyma monospora NBRC 1965.</title>
        <authorList>
            <person name="Ichikawa N."/>
            <person name="Sato H."/>
            <person name="Tonouchi N."/>
        </authorList>
    </citation>
    <scope>NUCLEOTIDE SEQUENCE</scope>
    <source>
        <strain evidence="10">NBRC 1965</strain>
    </source>
</reference>
<dbReference type="SUPFAM" id="SSF55658">
    <property type="entry name" value="L9 N-domain-like"/>
    <property type="match status" value="1"/>
</dbReference>
<evidence type="ECO:0000313" key="10">
    <source>
        <dbReference type="EMBL" id="GMG31850.1"/>
    </source>
</evidence>
<dbReference type="SUPFAM" id="SSF53098">
    <property type="entry name" value="Ribonuclease H-like"/>
    <property type="match status" value="1"/>
</dbReference>
<dbReference type="PANTHER" id="PTHR10642:SF26">
    <property type="entry name" value="RIBONUCLEASE H1"/>
    <property type="match status" value="1"/>
</dbReference>
<feature type="region of interest" description="Disordered" evidence="8">
    <location>
        <begin position="236"/>
        <end position="279"/>
    </location>
</feature>
<feature type="compositionally biased region" description="Gly residues" evidence="8">
    <location>
        <begin position="240"/>
        <end position="250"/>
    </location>
</feature>
<dbReference type="Gene3D" id="3.30.420.10">
    <property type="entry name" value="Ribonuclease H-like superfamily/Ribonuclease H"/>
    <property type="match status" value="1"/>
</dbReference>
<evidence type="ECO:0000259" key="9">
    <source>
        <dbReference type="PROSITE" id="PS50879"/>
    </source>
</evidence>
<dbReference type="PROSITE" id="PS50879">
    <property type="entry name" value="RNASE_H_1"/>
    <property type="match status" value="1"/>
</dbReference>
<keyword evidence="5" id="KW-0479">Metal-binding</keyword>
<dbReference type="PANTHER" id="PTHR10642">
    <property type="entry name" value="RIBONUCLEASE H1"/>
    <property type="match status" value="1"/>
</dbReference>
<dbReference type="EC" id="3.1.26.4" evidence="3"/>
<evidence type="ECO:0000256" key="5">
    <source>
        <dbReference type="ARBA" id="ARBA00022723"/>
    </source>
</evidence>
<comment type="catalytic activity">
    <reaction evidence="1">
        <text>Endonucleolytic cleavage to 5'-phosphomonoester.</text>
        <dbReference type="EC" id="3.1.26.4"/>
    </reaction>
</comment>
<keyword evidence="6" id="KW-0255">Endonuclease</keyword>
<dbReference type="OrthoDB" id="407198at2759"/>
<dbReference type="Gene3D" id="3.40.970.10">
    <property type="entry name" value="Ribonuclease H1, N-terminal domain"/>
    <property type="match status" value="1"/>
</dbReference>
<keyword evidence="11" id="KW-1185">Reference proteome</keyword>
<evidence type="ECO:0000256" key="1">
    <source>
        <dbReference type="ARBA" id="ARBA00000077"/>
    </source>
</evidence>
<dbReference type="InterPro" id="IPR002156">
    <property type="entry name" value="RNaseH_domain"/>
</dbReference>
<dbReference type="InterPro" id="IPR012337">
    <property type="entry name" value="RNaseH-like_sf"/>
</dbReference>
<dbReference type="InterPro" id="IPR037056">
    <property type="entry name" value="RNase_H1_N_sf"/>
</dbReference>
<comment type="caution">
    <text evidence="10">The sequence shown here is derived from an EMBL/GenBank/DDBJ whole genome shotgun (WGS) entry which is preliminary data.</text>
</comment>
<dbReference type="GO" id="GO:0046872">
    <property type="term" value="F:metal ion binding"/>
    <property type="evidence" value="ECO:0007669"/>
    <property type="project" value="UniProtKB-KW"/>
</dbReference>
<proteinExistence type="inferred from homology"/>
<dbReference type="EMBL" id="BSXU01001868">
    <property type="protein sequence ID" value="GMG31850.1"/>
    <property type="molecule type" value="Genomic_DNA"/>
</dbReference>
<dbReference type="Pfam" id="PF00075">
    <property type="entry name" value="RNase_H"/>
    <property type="match status" value="1"/>
</dbReference>
<dbReference type="GO" id="GO:0043137">
    <property type="term" value="P:DNA replication, removal of RNA primer"/>
    <property type="evidence" value="ECO:0007669"/>
    <property type="project" value="TreeGrafter"/>
</dbReference>